<keyword evidence="2" id="KW-1185">Reference proteome</keyword>
<evidence type="ECO:0000313" key="1">
    <source>
        <dbReference type="EMBL" id="GJE76711.1"/>
    </source>
</evidence>
<accession>A0ABQ4UWK5</accession>
<evidence type="ECO:0000313" key="2">
    <source>
        <dbReference type="Proteomes" id="UP001055093"/>
    </source>
</evidence>
<reference evidence="1" key="2">
    <citation type="submission" date="2021-08" db="EMBL/GenBank/DDBJ databases">
        <authorList>
            <person name="Tani A."/>
            <person name="Ola A."/>
            <person name="Ogura Y."/>
            <person name="Katsura K."/>
            <person name="Hayashi T."/>
        </authorList>
    </citation>
    <scope>NUCLEOTIDE SEQUENCE</scope>
    <source>
        <strain evidence="1">DSM 14458</strain>
    </source>
</reference>
<dbReference type="Proteomes" id="UP001055093">
    <property type="component" value="Unassembled WGS sequence"/>
</dbReference>
<evidence type="ECO:0008006" key="3">
    <source>
        <dbReference type="Google" id="ProtNLM"/>
    </source>
</evidence>
<organism evidence="1 2">
    <name type="scientific">Methylorubrum suomiense</name>
    <dbReference type="NCBI Taxonomy" id="144191"/>
    <lineage>
        <taxon>Bacteria</taxon>
        <taxon>Pseudomonadati</taxon>
        <taxon>Pseudomonadota</taxon>
        <taxon>Alphaproteobacteria</taxon>
        <taxon>Hyphomicrobiales</taxon>
        <taxon>Methylobacteriaceae</taxon>
        <taxon>Methylorubrum</taxon>
    </lineage>
</organism>
<sequence>MSEPPADAETFLATTDTIAALRPELSLLEAGILAGLHLGLAADSRSFARVFGIEHALVLRAVDSLSGAALIGVTARDPRTQRSRYVASEAGLDVLAALAA</sequence>
<name>A0ABQ4UWK5_9HYPH</name>
<proteinExistence type="predicted"/>
<protein>
    <recommendedName>
        <fullName evidence="3">Formate dehydrogenase</fullName>
    </recommendedName>
</protein>
<gene>
    <name evidence="1" type="ORF">BGCPKDLD_3309</name>
</gene>
<reference evidence="1" key="1">
    <citation type="journal article" date="2021" name="Front. Microbiol.">
        <title>Comprehensive Comparative Genomics and Phenotyping of Methylobacterium Species.</title>
        <authorList>
            <person name="Alessa O."/>
            <person name="Ogura Y."/>
            <person name="Fujitani Y."/>
            <person name="Takami H."/>
            <person name="Hayashi T."/>
            <person name="Sahin N."/>
            <person name="Tani A."/>
        </authorList>
    </citation>
    <scope>NUCLEOTIDE SEQUENCE</scope>
    <source>
        <strain evidence="1">DSM 14458</strain>
    </source>
</reference>
<dbReference type="EMBL" id="BPRE01000010">
    <property type="protein sequence ID" value="GJE76711.1"/>
    <property type="molecule type" value="Genomic_DNA"/>
</dbReference>
<dbReference type="RefSeq" id="WP_137828386.1">
    <property type="nucleotide sequence ID" value="NZ_BPRE01000010.1"/>
</dbReference>
<comment type="caution">
    <text evidence="1">The sequence shown here is derived from an EMBL/GenBank/DDBJ whole genome shotgun (WGS) entry which is preliminary data.</text>
</comment>